<feature type="transmembrane region" description="Helical" evidence="7">
    <location>
        <begin position="294"/>
        <end position="314"/>
    </location>
</feature>
<dbReference type="PANTHER" id="PTHR36838">
    <property type="entry name" value="AUXIN EFFLUX CARRIER FAMILY PROTEIN"/>
    <property type="match status" value="1"/>
</dbReference>
<keyword evidence="5 7" id="KW-1133">Transmembrane helix</keyword>
<keyword evidence="6 7" id="KW-0472">Membrane</keyword>
<evidence type="ECO:0000313" key="8">
    <source>
        <dbReference type="EMBL" id="GGE79342.1"/>
    </source>
</evidence>
<feature type="transmembrane region" description="Helical" evidence="7">
    <location>
        <begin position="96"/>
        <end position="119"/>
    </location>
</feature>
<keyword evidence="9" id="KW-1185">Reference proteome</keyword>
<keyword evidence="2" id="KW-0813">Transport</keyword>
<feature type="transmembrane region" description="Helical" evidence="7">
    <location>
        <begin position="125"/>
        <end position="146"/>
    </location>
</feature>
<evidence type="ECO:0000256" key="7">
    <source>
        <dbReference type="SAM" id="Phobius"/>
    </source>
</evidence>
<evidence type="ECO:0000256" key="3">
    <source>
        <dbReference type="ARBA" id="ARBA00022475"/>
    </source>
</evidence>
<comment type="subcellular location">
    <subcellularLocation>
        <location evidence="1">Membrane</location>
        <topology evidence="1">Multi-pass membrane protein</topology>
    </subcellularLocation>
</comment>
<evidence type="ECO:0000256" key="5">
    <source>
        <dbReference type="ARBA" id="ARBA00022989"/>
    </source>
</evidence>
<comment type="caution">
    <text evidence="8">The sequence shown here is derived from an EMBL/GenBank/DDBJ whole genome shotgun (WGS) entry which is preliminary data.</text>
</comment>
<dbReference type="EMBL" id="BMFK01000003">
    <property type="protein sequence ID" value="GGE79342.1"/>
    <property type="molecule type" value="Genomic_DNA"/>
</dbReference>
<feature type="transmembrane region" description="Helical" evidence="7">
    <location>
        <begin position="167"/>
        <end position="188"/>
    </location>
</feature>
<dbReference type="InterPro" id="IPR004776">
    <property type="entry name" value="Mem_transp_PIN-like"/>
</dbReference>
<proteinExistence type="predicted"/>
<feature type="transmembrane region" description="Helical" evidence="7">
    <location>
        <begin position="230"/>
        <end position="254"/>
    </location>
</feature>
<feature type="transmembrane region" description="Helical" evidence="7">
    <location>
        <begin position="200"/>
        <end position="218"/>
    </location>
</feature>
<dbReference type="PANTHER" id="PTHR36838:SF3">
    <property type="entry name" value="TRANSPORTER AUXIN EFFLUX CARRIER EC FAMILY"/>
    <property type="match status" value="1"/>
</dbReference>
<reference evidence="8" key="1">
    <citation type="journal article" date="2014" name="Int. J. Syst. Evol. Microbiol.">
        <title>Complete genome sequence of Corynebacterium casei LMG S-19264T (=DSM 44701T), isolated from a smear-ripened cheese.</title>
        <authorList>
            <consortium name="US DOE Joint Genome Institute (JGI-PGF)"/>
            <person name="Walter F."/>
            <person name="Albersmeier A."/>
            <person name="Kalinowski J."/>
            <person name="Ruckert C."/>
        </authorList>
    </citation>
    <scope>NUCLEOTIDE SEQUENCE</scope>
    <source>
        <strain evidence="8">CGMCC 1.12698</strain>
    </source>
</reference>
<dbReference type="Proteomes" id="UP000605259">
    <property type="component" value="Unassembled WGS sequence"/>
</dbReference>
<evidence type="ECO:0008006" key="10">
    <source>
        <dbReference type="Google" id="ProtNLM"/>
    </source>
</evidence>
<name>A0A917ETK6_9BACI</name>
<evidence type="ECO:0000256" key="6">
    <source>
        <dbReference type="ARBA" id="ARBA00023136"/>
    </source>
</evidence>
<organism evidence="8 9">
    <name type="scientific">Priestia taiwanensis</name>
    <dbReference type="NCBI Taxonomy" id="1347902"/>
    <lineage>
        <taxon>Bacteria</taxon>
        <taxon>Bacillati</taxon>
        <taxon>Bacillota</taxon>
        <taxon>Bacilli</taxon>
        <taxon>Bacillales</taxon>
        <taxon>Bacillaceae</taxon>
        <taxon>Priestia</taxon>
    </lineage>
</organism>
<protein>
    <recommendedName>
        <fullName evidence="10">Transporter YfdV</fullName>
    </recommendedName>
</protein>
<evidence type="ECO:0000313" key="9">
    <source>
        <dbReference type="Proteomes" id="UP000605259"/>
    </source>
</evidence>
<evidence type="ECO:0000256" key="4">
    <source>
        <dbReference type="ARBA" id="ARBA00022692"/>
    </source>
</evidence>
<feature type="transmembrane region" description="Helical" evidence="7">
    <location>
        <begin position="7"/>
        <end position="26"/>
    </location>
</feature>
<feature type="transmembrane region" description="Helical" evidence="7">
    <location>
        <begin position="63"/>
        <end position="84"/>
    </location>
</feature>
<dbReference type="GO" id="GO:0016020">
    <property type="term" value="C:membrane"/>
    <property type="evidence" value="ECO:0007669"/>
    <property type="project" value="UniProtKB-SubCell"/>
</dbReference>
<accession>A0A917ETK6</accession>
<sequence>MKLLLDAVLPIFAIMLCGYLAGTCGLITKSGSKSLNNYVFYITLPALLFLATATAPIEQVTNWHFVSINLGGILASFIMAVLIGKYVFHYDTPTSSIYGMGASYGTTGYMGIPLVTAVFGTDAALPAALATLLHNILVITIVLVTFEASKINRKEPLMKQAWAIFQPVMKSPITISVSAGIVVAILGIDLPASVHTFTNLLANASGPTALFALGLGLVGQKNTMKNELRVSEVTAIVVLKIIFQPLVTFLLMMYVFEVDVLWGAIAVIMSALPVGAVTYIFAEKYGKLENVTSTAILLSMLLSTMTLCLLLLSFS</sequence>
<reference evidence="8" key="2">
    <citation type="submission" date="2020-09" db="EMBL/GenBank/DDBJ databases">
        <authorList>
            <person name="Sun Q."/>
            <person name="Zhou Y."/>
        </authorList>
    </citation>
    <scope>NUCLEOTIDE SEQUENCE</scope>
    <source>
        <strain evidence="8">CGMCC 1.12698</strain>
    </source>
</reference>
<dbReference type="RefSeq" id="WP_188389420.1">
    <property type="nucleotide sequence ID" value="NZ_BMFK01000003.1"/>
</dbReference>
<keyword evidence="3" id="KW-1003">Cell membrane</keyword>
<feature type="transmembrane region" description="Helical" evidence="7">
    <location>
        <begin position="260"/>
        <end position="282"/>
    </location>
</feature>
<dbReference type="Pfam" id="PF03547">
    <property type="entry name" value="Mem_trans"/>
    <property type="match status" value="1"/>
</dbReference>
<keyword evidence="4 7" id="KW-0812">Transmembrane</keyword>
<feature type="transmembrane region" description="Helical" evidence="7">
    <location>
        <begin position="38"/>
        <end position="57"/>
    </location>
</feature>
<evidence type="ECO:0000256" key="2">
    <source>
        <dbReference type="ARBA" id="ARBA00022448"/>
    </source>
</evidence>
<dbReference type="AlphaFoldDB" id="A0A917ETK6"/>
<dbReference type="GO" id="GO:0055085">
    <property type="term" value="P:transmembrane transport"/>
    <property type="evidence" value="ECO:0007669"/>
    <property type="project" value="InterPro"/>
</dbReference>
<evidence type="ECO:0000256" key="1">
    <source>
        <dbReference type="ARBA" id="ARBA00004141"/>
    </source>
</evidence>
<gene>
    <name evidence="8" type="ORF">GCM10007140_31170</name>
</gene>